<dbReference type="Proteomes" id="UP000032233">
    <property type="component" value="Unassembled WGS sequence"/>
</dbReference>
<dbReference type="CDD" id="cd23763">
    <property type="entry name" value="ASKHA_ATPase_ROK"/>
    <property type="match status" value="1"/>
</dbReference>
<sequence>MDYQSDSRIVMTLDAGGTNLVFAAMQAGGLVNEPFAFSSRGKDLEHILTSIIKGFEKVRASLAESPCAISFAFPGPAEFGPGIIGDLENLQAFRGGVALGPMLKGHFNLPVFINNDGDLFAFGEARAGLLPWVNKILAQKNSPKRFKNLLGVTLGTGFGAGIVHKGELFRGDNWASGEINRMSNHLNPRFTVEETVSIRGVRNTYARLTGITPEQAPSPKEIYLVAKGRVPGDQKAARESFSELAHVLADALANAATLVDGLIVIGGGLGRAHDLFLDQVVRQMNRPFDRPGQKDVPRLESKVFNLEDPDQLTRFCEGDLRTISIPFSSQTIAYDPLKRLGVGVTRLGTAKAVSLGAYIYALNQLDNN</sequence>
<dbReference type="SUPFAM" id="SSF53067">
    <property type="entry name" value="Actin-like ATPase domain"/>
    <property type="match status" value="1"/>
</dbReference>
<accession>A0A0D2J915</accession>
<dbReference type="RefSeq" id="WP_044351038.1">
    <property type="nucleotide sequence ID" value="NZ_AZAC01000034.1"/>
</dbReference>
<organism evidence="2 3">
    <name type="scientific">Dethiosulfatarculus sandiegensis</name>
    <dbReference type="NCBI Taxonomy" id="1429043"/>
    <lineage>
        <taxon>Bacteria</taxon>
        <taxon>Pseudomonadati</taxon>
        <taxon>Thermodesulfobacteriota</taxon>
        <taxon>Desulfarculia</taxon>
        <taxon>Desulfarculales</taxon>
        <taxon>Desulfarculaceae</taxon>
        <taxon>Dethiosulfatarculus</taxon>
    </lineage>
</organism>
<evidence type="ECO:0000313" key="3">
    <source>
        <dbReference type="Proteomes" id="UP000032233"/>
    </source>
</evidence>
<dbReference type="AlphaFoldDB" id="A0A0D2J915"/>
<comment type="caution">
    <text evidence="2">The sequence shown here is derived from an EMBL/GenBank/DDBJ whole genome shotgun (WGS) entry which is preliminary data.</text>
</comment>
<protein>
    <submittedName>
        <fullName evidence="2">ROK family transcriptional regulator</fullName>
    </submittedName>
</protein>
<dbReference type="STRING" id="1429043.X474_20860"/>
<dbReference type="PATRIC" id="fig|1429043.3.peg.4420"/>
<name>A0A0D2J915_9BACT</name>
<evidence type="ECO:0000256" key="1">
    <source>
        <dbReference type="ARBA" id="ARBA00006479"/>
    </source>
</evidence>
<dbReference type="InterPro" id="IPR043129">
    <property type="entry name" value="ATPase_NBD"/>
</dbReference>
<dbReference type="Pfam" id="PF00480">
    <property type="entry name" value="ROK"/>
    <property type="match status" value="1"/>
</dbReference>
<evidence type="ECO:0000313" key="2">
    <source>
        <dbReference type="EMBL" id="KIX12216.1"/>
    </source>
</evidence>
<dbReference type="EMBL" id="AZAC01000034">
    <property type="protein sequence ID" value="KIX12216.1"/>
    <property type="molecule type" value="Genomic_DNA"/>
</dbReference>
<keyword evidence="3" id="KW-1185">Reference proteome</keyword>
<dbReference type="InterPro" id="IPR000600">
    <property type="entry name" value="ROK"/>
</dbReference>
<dbReference type="PANTHER" id="PTHR18964">
    <property type="entry name" value="ROK (REPRESSOR, ORF, KINASE) FAMILY"/>
    <property type="match status" value="1"/>
</dbReference>
<dbReference type="Gene3D" id="3.30.420.40">
    <property type="match status" value="2"/>
</dbReference>
<gene>
    <name evidence="2" type="ORF">X474_20860</name>
</gene>
<dbReference type="PANTHER" id="PTHR18964:SF149">
    <property type="entry name" value="BIFUNCTIONAL UDP-N-ACETYLGLUCOSAMINE 2-EPIMERASE_N-ACETYLMANNOSAMINE KINASE"/>
    <property type="match status" value="1"/>
</dbReference>
<dbReference type="InParanoid" id="A0A0D2J915"/>
<comment type="similarity">
    <text evidence="1">Belongs to the ROK (NagC/XylR) family.</text>
</comment>
<dbReference type="OrthoDB" id="9810372at2"/>
<proteinExistence type="inferred from homology"/>
<reference evidence="2 3" key="1">
    <citation type="submission" date="2013-11" db="EMBL/GenBank/DDBJ databases">
        <title>Metagenomic analysis of a methanogenic consortium involved in long chain n-alkane degradation.</title>
        <authorList>
            <person name="Davidova I.A."/>
            <person name="Callaghan A.V."/>
            <person name="Wawrik B."/>
            <person name="Pruitt S."/>
            <person name="Marks C."/>
            <person name="Duncan K.E."/>
            <person name="Suflita J.M."/>
        </authorList>
    </citation>
    <scope>NUCLEOTIDE SEQUENCE [LARGE SCALE GENOMIC DNA]</scope>
    <source>
        <strain evidence="2 3">SPR</strain>
    </source>
</reference>